<sequence>MNSKRRLRKPKGNYCDLTFKCSYKTHTSHNGCVVY</sequence>
<name>A0A0A8YU79_ARUDO</name>
<evidence type="ECO:0000313" key="1">
    <source>
        <dbReference type="EMBL" id="JAD28988.1"/>
    </source>
</evidence>
<reference evidence="1" key="1">
    <citation type="submission" date="2014-09" db="EMBL/GenBank/DDBJ databases">
        <authorList>
            <person name="Magalhaes I.L.F."/>
            <person name="Oliveira U."/>
            <person name="Santos F.R."/>
            <person name="Vidigal T.H.D.A."/>
            <person name="Brescovit A.D."/>
            <person name="Santos A.J."/>
        </authorList>
    </citation>
    <scope>NUCLEOTIDE SEQUENCE</scope>
    <source>
        <tissue evidence="1">Shoot tissue taken approximately 20 cm above the soil surface</tissue>
    </source>
</reference>
<organism evidence="1">
    <name type="scientific">Arundo donax</name>
    <name type="common">Giant reed</name>
    <name type="synonym">Donax arundinaceus</name>
    <dbReference type="NCBI Taxonomy" id="35708"/>
    <lineage>
        <taxon>Eukaryota</taxon>
        <taxon>Viridiplantae</taxon>
        <taxon>Streptophyta</taxon>
        <taxon>Embryophyta</taxon>
        <taxon>Tracheophyta</taxon>
        <taxon>Spermatophyta</taxon>
        <taxon>Magnoliopsida</taxon>
        <taxon>Liliopsida</taxon>
        <taxon>Poales</taxon>
        <taxon>Poaceae</taxon>
        <taxon>PACMAD clade</taxon>
        <taxon>Arundinoideae</taxon>
        <taxon>Arundineae</taxon>
        <taxon>Arundo</taxon>
    </lineage>
</organism>
<dbReference type="EMBL" id="GBRH01268907">
    <property type="protein sequence ID" value="JAD28988.1"/>
    <property type="molecule type" value="Transcribed_RNA"/>
</dbReference>
<proteinExistence type="predicted"/>
<dbReference type="AlphaFoldDB" id="A0A0A8YU79"/>
<reference evidence="1" key="2">
    <citation type="journal article" date="2015" name="Data Brief">
        <title>Shoot transcriptome of the giant reed, Arundo donax.</title>
        <authorList>
            <person name="Barrero R.A."/>
            <person name="Guerrero F.D."/>
            <person name="Moolhuijzen P."/>
            <person name="Goolsby J.A."/>
            <person name="Tidwell J."/>
            <person name="Bellgard S.E."/>
            <person name="Bellgard M.I."/>
        </authorList>
    </citation>
    <scope>NUCLEOTIDE SEQUENCE</scope>
    <source>
        <tissue evidence="1">Shoot tissue taken approximately 20 cm above the soil surface</tissue>
    </source>
</reference>
<accession>A0A0A8YU79</accession>
<protein>
    <submittedName>
        <fullName evidence="1">Uncharacterized protein</fullName>
    </submittedName>
</protein>